<evidence type="ECO:0008006" key="7">
    <source>
        <dbReference type="Google" id="ProtNLM"/>
    </source>
</evidence>
<feature type="chain" id="PRO_5042541375" description="Glutathione S-transferase" evidence="2">
    <location>
        <begin position="18"/>
        <end position="214"/>
    </location>
</feature>
<comment type="caution">
    <text evidence="5">The sequence shown here is derived from an EMBL/GenBank/DDBJ whole genome shotgun (WGS) entry which is preliminary data.</text>
</comment>
<sequence>MPPITLWFLQASRCIRTAWLLDALGLDYEVKFSPREGGLAPAAFKKEAGGLGKFPTLQDGDTILYESGNIAEYLCDKYDKQHKLLPPVGDPKRYEALQWVHAAEATWTLHGIAVLYVRWHQKDGDVKKTEQGLSKNIINDFNLLEATLKQSSGKFLFGNEISVADTMMHFSTSFILARELGVKAEDYPRCKQYVQDCEATASYKKAVEKTGHKL</sequence>
<dbReference type="EMBL" id="JAWDJX010000036">
    <property type="protein sequence ID" value="KAK3049870.1"/>
    <property type="molecule type" value="Genomic_DNA"/>
</dbReference>
<evidence type="ECO:0000259" key="3">
    <source>
        <dbReference type="PROSITE" id="PS50404"/>
    </source>
</evidence>
<dbReference type="PROSITE" id="PS50405">
    <property type="entry name" value="GST_CTER"/>
    <property type="match status" value="1"/>
</dbReference>
<dbReference type="Pfam" id="PF14497">
    <property type="entry name" value="GST_C_3"/>
    <property type="match status" value="1"/>
</dbReference>
<dbReference type="SUPFAM" id="SSF47616">
    <property type="entry name" value="GST C-terminal domain-like"/>
    <property type="match status" value="1"/>
</dbReference>
<dbReference type="SFLD" id="SFLDS00019">
    <property type="entry name" value="Glutathione_Transferase_(cytos"/>
    <property type="match status" value="1"/>
</dbReference>
<dbReference type="SUPFAM" id="SSF52833">
    <property type="entry name" value="Thioredoxin-like"/>
    <property type="match status" value="1"/>
</dbReference>
<dbReference type="InterPro" id="IPR010987">
    <property type="entry name" value="Glutathione-S-Trfase_C-like"/>
</dbReference>
<dbReference type="InterPro" id="IPR036249">
    <property type="entry name" value="Thioredoxin-like_sf"/>
</dbReference>
<dbReference type="CDD" id="cd03046">
    <property type="entry name" value="GST_N_GTT1_like"/>
    <property type="match status" value="1"/>
</dbReference>
<feature type="signal peptide" evidence="2">
    <location>
        <begin position="1"/>
        <end position="17"/>
    </location>
</feature>
<protein>
    <recommendedName>
        <fullName evidence="7">Glutathione S-transferase</fullName>
    </recommendedName>
</protein>
<keyword evidence="2" id="KW-0732">Signal</keyword>
<feature type="domain" description="GST C-terminal" evidence="4">
    <location>
        <begin position="89"/>
        <end position="214"/>
    </location>
</feature>
<dbReference type="InterPro" id="IPR004046">
    <property type="entry name" value="GST_C"/>
</dbReference>
<evidence type="ECO:0000259" key="4">
    <source>
        <dbReference type="PROSITE" id="PS50405"/>
    </source>
</evidence>
<accession>A0AAJ0G6K1</accession>
<feature type="domain" description="GST N-terminal" evidence="3">
    <location>
        <begin position="1"/>
        <end position="82"/>
    </location>
</feature>
<name>A0AAJ0G6K1_9PEZI</name>
<evidence type="ECO:0000256" key="1">
    <source>
        <dbReference type="ARBA" id="ARBA00007409"/>
    </source>
</evidence>
<dbReference type="Pfam" id="PF13417">
    <property type="entry name" value="GST_N_3"/>
    <property type="match status" value="1"/>
</dbReference>
<evidence type="ECO:0000313" key="6">
    <source>
        <dbReference type="Proteomes" id="UP001271007"/>
    </source>
</evidence>
<comment type="similarity">
    <text evidence="1">Belongs to the GST superfamily.</text>
</comment>
<dbReference type="Gene3D" id="1.20.1050.10">
    <property type="match status" value="1"/>
</dbReference>
<dbReference type="PROSITE" id="PS50404">
    <property type="entry name" value="GST_NTER"/>
    <property type="match status" value="1"/>
</dbReference>
<dbReference type="PANTHER" id="PTHR44051:SF9">
    <property type="entry name" value="GLUTATHIONE S-TRANSFERASE 1"/>
    <property type="match status" value="1"/>
</dbReference>
<evidence type="ECO:0000256" key="2">
    <source>
        <dbReference type="SAM" id="SignalP"/>
    </source>
</evidence>
<dbReference type="InterPro" id="IPR004045">
    <property type="entry name" value="Glutathione_S-Trfase_N"/>
</dbReference>
<dbReference type="Gene3D" id="3.40.30.10">
    <property type="entry name" value="Glutaredoxin"/>
    <property type="match status" value="1"/>
</dbReference>
<evidence type="ECO:0000313" key="5">
    <source>
        <dbReference type="EMBL" id="KAK3049870.1"/>
    </source>
</evidence>
<dbReference type="InterPro" id="IPR036282">
    <property type="entry name" value="Glutathione-S-Trfase_C_sf"/>
</dbReference>
<dbReference type="InterPro" id="IPR040079">
    <property type="entry name" value="Glutathione_S-Trfase"/>
</dbReference>
<gene>
    <name evidence="5" type="ORF">LTR09_008790</name>
</gene>
<keyword evidence="6" id="KW-1185">Reference proteome</keyword>
<dbReference type="SFLD" id="SFLDG00358">
    <property type="entry name" value="Main_(cytGST)"/>
    <property type="match status" value="1"/>
</dbReference>
<proteinExistence type="inferred from homology"/>
<reference evidence="5" key="1">
    <citation type="submission" date="2023-04" db="EMBL/GenBank/DDBJ databases">
        <title>Black Yeasts Isolated from many extreme environments.</title>
        <authorList>
            <person name="Coleine C."/>
            <person name="Stajich J.E."/>
            <person name="Selbmann L."/>
        </authorList>
    </citation>
    <scope>NUCLEOTIDE SEQUENCE</scope>
    <source>
        <strain evidence="5">CCFEE 5312</strain>
    </source>
</reference>
<dbReference type="AlphaFoldDB" id="A0AAJ0G6K1"/>
<dbReference type="Proteomes" id="UP001271007">
    <property type="component" value="Unassembled WGS sequence"/>
</dbReference>
<dbReference type="PANTHER" id="PTHR44051">
    <property type="entry name" value="GLUTATHIONE S-TRANSFERASE-RELATED"/>
    <property type="match status" value="1"/>
</dbReference>
<organism evidence="5 6">
    <name type="scientific">Extremus antarcticus</name>
    <dbReference type="NCBI Taxonomy" id="702011"/>
    <lineage>
        <taxon>Eukaryota</taxon>
        <taxon>Fungi</taxon>
        <taxon>Dikarya</taxon>
        <taxon>Ascomycota</taxon>
        <taxon>Pezizomycotina</taxon>
        <taxon>Dothideomycetes</taxon>
        <taxon>Dothideomycetidae</taxon>
        <taxon>Mycosphaerellales</taxon>
        <taxon>Extremaceae</taxon>
        <taxon>Extremus</taxon>
    </lineage>
</organism>